<dbReference type="Proteomes" id="UP000012589">
    <property type="component" value="Unassembled WGS sequence"/>
</dbReference>
<evidence type="ECO:0000313" key="4">
    <source>
        <dbReference type="Proteomes" id="UP000012589"/>
    </source>
</evidence>
<sequence length="236" mass="26593">MNIAGIRSADSGISVKQSSRDSYEINIKKQIHTLEEEIKTISNDDQKPAEQKAKEKQAAQEQLQNLNMELREYQIRKQQEETAKKQAAIKEALAPSAQTLEGTVSIGLNTAETGVMISLSQAHEQMSGMVRLRHNLEGKQRTAETEEEKEELQKKIDTLSGRIGTKMSAAVNTISDHRKNLQKDDTSKQAKSEYEKEEVFWTDLKPLDKNKPAAAADKPLLNNRNRPFDDISFSIK</sequence>
<evidence type="ECO:0000256" key="2">
    <source>
        <dbReference type="SAM" id="MobiDB-lite"/>
    </source>
</evidence>
<evidence type="ECO:0000313" key="3">
    <source>
        <dbReference type="EMBL" id="EMZ33886.1"/>
    </source>
</evidence>
<protein>
    <submittedName>
        <fullName evidence="3">Uncharacterized protein</fullName>
    </submittedName>
</protein>
<evidence type="ECO:0000256" key="1">
    <source>
        <dbReference type="SAM" id="Coils"/>
    </source>
</evidence>
<gene>
    <name evidence="3" type="ORF">C823_01167</name>
</gene>
<dbReference type="AlphaFoldDB" id="N2B0H2"/>
<dbReference type="InterPro" id="IPR025577">
    <property type="entry name" value="FlxA"/>
</dbReference>
<proteinExistence type="predicted"/>
<name>N2B0H2_9FIRM</name>
<accession>N2B0H2</accession>
<organism evidence="3 4">
    <name type="scientific">Eubacterium plexicaudatum ASF492</name>
    <dbReference type="NCBI Taxonomy" id="1235802"/>
    <lineage>
        <taxon>Bacteria</taxon>
        <taxon>Bacillati</taxon>
        <taxon>Bacillota</taxon>
        <taxon>Clostridia</taxon>
        <taxon>Eubacteriales</taxon>
        <taxon>Eubacteriaceae</taxon>
        <taxon>Eubacterium</taxon>
    </lineage>
</organism>
<feature type="coiled-coil region" evidence="1">
    <location>
        <begin position="129"/>
        <end position="162"/>
    </location>
</feature>
<dbReference type="PATRIC" id="fig|1235802.3.peg.1248"/>
<dbReference type="HOGENOM" id="CLU_1173993_0_0_9"/>
<keyword evidence="4" id="KW-1185">Reference proteome</keyword>
<comment type="caution">
    <text evidence="3">The sequence shown here is derived from an EMBL/GenBank/DDBJ whole genome shotgun (WGS) entry which is preliminary data.</text>
</comment>
<dbReference type="EMBL" id="AQFT01000038">
    <property type="protein sequence ID" value="EMZ33886.1"/>
    <property type="molecule type" value="Genomic_DNA"/>
</dbReference>
<feature type="region of interest" description="Disordered" evidence="2">
    <location>
        <begin position="41"/>
        <end position="60"/>
    </location>
</feature>
<reference evidence="3 4" key="1">
    <citation type="journal article" date="2014" name="Genome Announc.">
        <title>Draft genome sequences of the altered schaedler flora, a defined bacterial community from gnotobiotic mice.</title>
        <authorList>
            <person name="Wannemuehler M.J."/>
            <person name="Overstreet A.M."/>
            <person name="Ward D.V."/>
            <person name="Phillips G.J."/>
        </authorList>
    </citation>
    <scope>NUCLEOTIDE SEQUENCE [LARGE SCALE GENOMIC DNA]</scope>
    <source>
        <strain evidence="3 4">ASF492</strain>
    </source>
</reference>
<dbReference type="Pfam" id="PF14282">
    <property type="entry name" value="FlxA"/>
    <property type="match status" value="1"/>
</dbReference>
<keyword evidence="1" id="KW-0175">Coiled coil</keyword>
<feature type="compositionally biased region" description="Basic and acidic residues" evidence="2">
    <location>
        <begin position="41"/>
        <end position="58"/>
    </location>
</feature>
<feature type="region of interest" description="Disordered" evidence="2">
    <location>
        <begin position="208"/>
        <end position="236"/>
    </location>
</feature>
<feature type="compositionally biased region" description="Low complexity" evidence="2">
    <location>
        <begin position="212"/>
        <end position="223"/>
    </location>
</feature>
<feature type="region of interest" description="Disordered" evidence="2">
    <location>
        <begin position="1"/>
        <end position="20"/>
    </location>
</feature>